<dbReference type="InterPro" id="IPR002645">
    <property type="entry name" value="STAS_dom"/>
</dbReference>
<proteinExistence type="inferred from homology"/>
<dbReference type="EMBL" id="JBHTMM010000010">
    <property type="protein sequence ID" value="MFD1306420.1"/>
    <property type="molecule type" value="Genomic_DNA"/>
</dbReference>
<dbReference type="PANTHER" id="PTHR33495">
    <property type="entry name" value="ANTI-SIGMA FACTOR ANTAGONIST TM_1081-RELATED-RELATED"/>
    <property type="match status" value="1"/>
</dbReference>
<dbReference type="InterPro" id="IPR036513">
    <property type="entry name" value="STAS_dom_sf"/>
</dbReference>
<dbReference type="Pfam" id="PF01740">
    <property type="entry name" value="STAS"/>
    <property type="match status" value="1"/>
</dbReference>
<dbReference type="InterPro" id="IPR003658">
    <property type="entry name" value="Anti-sigma_ant"/>
</dbReference>
<dbReference type="Proteomes" id="UP001597058">
    <property type="component" value="Unassembled WGS sequence"/>
</dbReference>
<evidence type="ECO:0000256" key="1">
    <source>
        <dbReference type="ARBA" id="ARBA00009013"/>
    </source>
</evidence>
<keyword evidence="5" id="KW-1185">Reference proteome</keyword>
<reference evidence="5" key="1">
    <citation type="journal article" date="2019" name="Int. J. Syst. Evol. Microbiol.">
        <title>The Global Catalogue of Microorganisms (GCM) 10K type strain sequencing project: providing services to taxonomists for standard genome sequencing and annotation.</title>
        <authorList>
            <consortium name="The Broad Institute Genomics Platform"/>
            <consortium name="The Broad Institute Genome Sequencing Center for Infectious Disease"/>
            <person name="Wu L."/>
            <person name="Ma J."/>
        </authorList>
    </citation>
    <scope>NUCLEOTIDE SEQUENCE [LARGE SCALE GENOMIC DNA]</scope>
    <source>
        <strain evidence="5">CGMCC 4.7020</strain>
    </source>
</reference>
<organism evidence="4 5">
    <name type="scientific">Streptomyces kaempferi</name>
    <dbReference type="NCBI Taxonomy" id="333725"/>
    <lineage>
        <taxon>Bacteria</taxon>
        <taxon>Bacillati</taxon>
        <taxon>Actinomycetota</taxon>
        <taxon>Actinomycetes</taxon>
        <taxon>Kitasatosporales</taxon>
        <taxon>Streptomycetaceae</taxon>
        <taxon>Streptomyces</taxon>
    </lineage>
</organism>
<dbReference type="PROSITE" id="PS50801">
    <property type="entry name" value="STAS"/>
    <property type="match status" value="1"/>
</dbReference>
<name>A0ABW3XAX3_9ACTN</name>
<accession>A0ABW3XAX3</accession>
<dbReference type="PANTHER" id="PTHR33495:SF2">
    <property type="entry name" value="ANTI-SIGMA FACTOR ANTAGONIST TM_1081-RELATED"/>
    <property type="match status" value="1"/>
</dbReference>
<gene>
    <name evidence="4" type="ORF">ACFQ5X_11265</name>
</gene>
<dbReference type="Gene3D" id="3.30.750.24">
    <property type="entry name" value="STAS domain"/>
    <property type="match status" value="1"/>
</dbReference>
<evidence type="ECO:0000259" key="3">
    <source>
        <dbReference type="PROSITE" id="PS50801"/>
    </source>
</evidence>
<dbReference type="CDD" id="cd07043">
    <property type="entry name" value="STAS_anti-anti-sigma_factors"/>
    <property type="match status" value="1"/>
</dbReference>
<evidence type="ECO:0000313" key="5">
    <source>
        <dbReference type="Proteomes" id="UP001597058"/>
    </source>
</evidence>
<evidence type="ECO:0000256" key="2">
    <source>
        <dbReference type="RuleBase" id="RU003749"/>
    </source>
</evidence>
<dbReference type="NCBIfam" id="TIGR00377">
    <property type="entry name" value="ant_ant_sig"/>
    <property type="match status" value="1"/>
</dbReference>
<comment type="similarity">
    <text evidence="1 2">Belongs to the anti-sigma-factor antagonist family.</text>
</comment>
<dbReference type="RefSeq" id="WP_329525304.1">
    <property type="nucleotide sequence ID" value="NZ_JBHSKH010000091.1"/>
</dbReference>
<comment type="caution">
    <text evidence="4">The sequence shown here is derived from an EMBL/GenBank/DDBJ whole genome shotgun (WGS) entry which is preliminary data.</text>
</comment>
<evidence type="ECO:0000313" key="4">
    <source>
        <dbReference type="EMBL" id="MFD1306420.1"/>
    </source>
</evidence>
<feature type="domain" description="STAS" evidence="3">
    <location>
        <begin position="10"/>
        <end position="119"/>
    </location>
</feature>
<sequence>MTEMESPRLSVTRSTTAEGIAVLALRGEIDFTTGTEVQRALLGPDGEAAARTVVELSQVTFMDSSGINALIGAHHAATAQQGWVRLAAPSPSILRVLQIVGLDTVITCYPTLQQALGVGARGGRARADRDRPDGPAGD</sequence>
<protein>
    <recommendedName>
        <fullName evidence="2">Anti-sigma factor antagonist</fullName>
    </recommendedName>
</protein>
<dbReference type="SUPFAM" id="SSF52091">
    <property type="entry name" value="SpoIIaa-like"/>
    <property type="match status" value="1"/>
</dbReference>